<proteinExistence type="predicted"/>
<protein>
    <submittedName>
        <fullName evidence="1">Uncharacterized protein</fullName>
    </submittedName>
</protein>
<dbReference type="EMBL" id="JBCEZU010000221">
    <property type="protein sequence ID" value="KAK9523043.1"/>
    <property type="molecule type" value="Genomic_DNA"/>
</dbReference>
<name>A0AAW1ELH9_ZOAVI</name>
<organism evidence="1 2">
    <name type="scientific">Zoarces viviparus</name>
    <name type="common">Viviparous eelpout</name>
    <name type="synonym">Blennius viviparus</name>
    <dbReference type="NCBI Taxonomy" id="48416"/>
    <lineage>
        <taxon>Eukaryota</taxon>
        <taxon>Metazoa</taxon>
        <taxon>Chordata</taxon>
        <taxon>Craniata</taxon>
        <taxon>Vertebrata</taxon>
        <taxon>Euteleostomi</taxon>
        <taxon>Actinopterygii</taxon>
        <taxon>Neopterygii</taxon>
        <taxon>Teleostei</taxon>
        <taxon>Neoteleostei</taxon>
        <taxon>Acanthomorphata</taxon>
        <taxon>Eupercaria</taxon>
        <taxon>Perciformes</taxon>
        <taxon>Cottioidei</taxon>
        <taxon>Zoarcales</taxon>
        <taxon>Zoarcidae</taxon>
        <taxon>Zoarcinae</taxon>
        <taxon>Zoarces</taxon>
    </lineage>
</organism>
<evidence type="ECO:0000313" key="1">
    <source>
        <dbReference type="EMBL" id="KAK9523043.1"/>
    </source>
</evidence>
<reference evidence="1 2" key="1">
    <citation type="journal article" date="2024" name="Genome Biol. Evol.">
        <title>Chromosome-level genome assembly of the viviparous eelpout Zoarces viviparus.</title>
        <authorList>
            <person name="Fuhrmann N."/>
            <person name="Brasseur M.V."/>
            <person name="Bakowski C.E."/>
            <person name="Podsiadlowski L."/>
            <person name="Prost S."/>
            <person name="Krehenwinkel H."/>
            <person name="Mayer C."/>
        </authorList>
    </citation>
    <scope>NUCLEOTIDE SEQUENCE [LARGE SCALE GENOMIC DNA]</scope>
    <source>
        <strain evidence="1">NO-MEL_2022_Ind0_liver</strain>
    </source>
</reference>
<gene>
    <name evidence="1" type="ORF">VZT92_019473</name>
</gene>
<comment type="caution">
    <text evidence="1">The sequence shown here is derived from an EMBL/GenBank/DDBJ whole genome shotgun (WGS) entry which is preliminary data.</text>
</comment>
<keyword evidence="2" id="KW-1185">Reference proteome</keyword>
<evidence type="ECO:0000313" key="2">
    <source>
        <dbReference type="Proteomes" id="UP001488805"/>
    </source>
</evidence>
<dbReference type="AlphaFoldDB" id="A0AAW1ELH9"/>
<sequence>MLSIISIDRCRAVESTSSKRKKTLNAFKKKLPLWKRRTENDNFANVPLLDDCVSMIEDVSGIGDIPVPEELKQAIAMHLDVLAKSLNGYFPTTVISSMGETAVHV</sequence>
<accession>A0AAW1ELH9</accession>
<dbReference type="Proteomes" id="UP001488805">
    <property type="component" value="Unassembled WGS sequence"/>
</dbReference>